<feature type="domain" description="HTH lysR-type" evidence="5">
    <location>
        <begin position="1"/>
        <end position="58"/>
    </location>
</feature>
<proteinExistence type="inferred from homology"/>
<sequence length="289" mass="32520">MDIRQLKTFRTIADTGSFTKAAQLLGYTQSTISSQIKQLENTLGAPVFIYEHRHLNLTMTGQRLLPLTEHLLHDFQAIEALTTTTKLTGTLRIAAPESLTVYQLAPVIRKFRQQYPDVQLQLTNATCRFNQQKLMAGEADIAFMLWPQLTTTTLIDHDLGAVAMSLVTSPDNDADFATLVRQTKLPFIINEPDCSYRNQFENYLWEACQLRPTIMELWSIAAIKPMVSSNLGYSYLPTMSVQAELTSQTLRAVPAPLDNQIHAHLLTRKSQAQQPLIAAFTTMALTMFN</sequence>
<dbReference type="Gene3D" id="1.10.10.10">
    <property type="entry name" value="Winged helix-like DNA-binding domain superfamily/Winged helix DNA-binding domain"/>
    <property type="match status" value="1"/>
</dbReference>
<keyword evidence="4" id="KW-0804">Transcription</keyword>
<accession>A0A0R2NSD1</accession>
<gene>
    <name evidence="6" type="ORF">DY78_GL000535</name>
</gene>
<dbReference type="PANTHER" id="PTHR30126:SF40">
    <property type="entry name" value="HTH-TYPE TRANSCRIPTIONAL REGULATOR GLTR"/>
    <property type="match status" value="1"/>
</dbReference>
<dbReference type="CDD" id="cd05466">
    <property type="entry name" value="PBP2_LTTR_substrate"/>
    <property type="match status" value="1"/>
</dbReference>
<dbReference type="PRINTS" id="PR00039">
    <property type="entry name" value="HTHLYSR"/>
</dbReference>
<dbReference type="GO" id="GO:0000976">
    <property type="term" value="F:transcription cis-regulatory region binding"/>
    <property type="evidence" value="ECO:0007669"/>
    <property type="project" value="TreeGrafter"/>
</dbReference>
<keyword evidence="3" id="KW-0238">DNA-binding</keyword>
<dbReference type="Proteomes" id="UP000050920">
    <property type="component" value="Unassembled WGS sequence"/>
</dbReference>
<dbReference type="FunFam" id="1.10.10.10:FF:000001">
    <property type="entry name" value="LysR family transcriptional regulator"/>
    <property type="match status" value="1"/>
</dbReference>
<dbReference type="Pfam" id="PF00126">
    <property type="entry name" value="HTH_1"/>
    <property type="match status" value="1"/>
</dbReference>
<dbReference type="InterPro" id="IPR000847">
    <property type="entry name" value="LysR_HTH_N"/>
</dbReference>
<keyword evidence="2" id="KW-0805">Transcription regulation</keyword>
<dbReference type="SUPFAM" id="SSF53850">
    <property type="entry name" value="Periplasmic binding protein-like II"/>
    <property type="match status" value="1"/>
</dbReference>
<evidence type="ECO:0000313" key="6">
    <source>
        <dbReference type="EMBL" id="KRO26851.1"/>
    </source>
</evidence>
<name>A0A0R2NSD1_9LACO</name>
<dbReference type="Pfam" id="PF03466">
    <property type="entry name" value="LysR_substrate"/>
    <property type="match status" value="1"/>
</dbReference>
<dbReference type="PANTHER" id="PTHR30126">
    <property type="entry name" value="HTH-TYPE TRANSCRIPTIONAL REGULATOR"/>
    <property type="match status" value="1"/>
</dbReference>
<evidence type="ECO:0000259" key="5">
    <source>
        <dbReference type="PROSITE" id="PS50931"/>
    </source>
</evidence>
<dbReference type="InterPro" id="IPR036390">
    <property type="entry name" value="WH_DNA-bd_sf"/>
</dbReference>
<evidence type="ECO:0000256" key="3">
    <source>
        <dbReference type="ARBA" id="ARBA00023125"/>
    </source>
</evidence>
<evidence type="ECO:0000256" key="1">
    <source>
        <dbReference type="ARBA" id="ARBA00009437"/>
    </source>
</evidence>
<dbReference type="InterPro" id="IPR005119">
    <property type="entry name" value="LysR_subst-bd"/>
</dbReference>
<dbReference type="PROSITE" id="PS50931">
    <property type="entry name" value="HTH_LYSR"/>
    <property type="match status" value="1"/>
</dbReference>
<dbReference type="RefSeq" id="WP_024624298.1">
    <property type="nucleotide sequence ID" value="NZ_AYGX02000102.1"/>
</dbReference>
<comment type="caution">
    <text evidence="6">The sequence shown here is derived from an EMBL/GenBank/DDBJ whole genome shotgun (WGS) entry which is preliminary data.</text>
</comment>
<protein>
    <recommendedName>
        <fullName evidence="5">HTH lysR-type domain-containing protein</fullName>
    </recommendedName>
</protein>
<dbReference type="SUPFAM" id="SSF46785">
    <property type="entry name" value="Winged helix' DNA-binding domain"/>
    <property type="match status" value="1"/>
</dbReference>
<evidence type="ECO:0000256" key="4">
    <source>
        <dbReference type="ARBA" id="ARBA00023163"/>
    </source>
</evidence>
<dbReference type="AlphaFoldDB" id="A0A0R2NSD1"/>
<dbReference type="GO" id="GO:0003700">
    <property type="term" value="F:DNA-binding transcription factor activity"/>
    <property type="evidence" value="ECO:0007669"/>
    <property type="project" value="InterPro"/>
</dbReference>
<evidence type="ECO:0000256" key="2">
    <source>
        <dbReference type="ARBA" id="ARBA00023015"/>
    </source>
</evidence>
<dbReference type="Gene3D" id="3.40.190.10">
    <property type="entry name" value="Periplasmic binding protein-like II"/>
    <property type="match status" value="2"/>
</dbReference>
<reference evidence="6 7" key="1">
    <citation type="journal article" date="2015" name="Genome Announc.">
        <title>Expanding the biotechnology potential of lactobacilli through comparative genomics of 213 strains and associated genera.</title>
        <authorList>
            <person name="Sun Z."/>
            <person name="Harris H.M."/>
            <person name="McCann A."/>
            <person name="Guo C."/>
            <person name="Argimon S."/>
            <person name="Zhang W."/>
            <person name="Yang X."/>
            <person name="Jeffery I.B."/>
            <person name="Cooney J.C."/>
            <person name="Kagawa T.F."/>
            <person name="Liu W."/>
            <person name="Song Y."/>
            <person name="Salvetti E."/>
            <person name="Wrobel A."/>
            <person name="Rasinkangas P."/>
            <person name="Parkhill J."/>
            <person name="Rea M.C."/>
            <person name="O'Sullivan O."/>
            <person name="Ritari J."/>
            <person name="Douillard F.P."/>
            <person name="Paul Ross R."/>
            <person name="Yang R."/>
            <person name="Briner A.E."/>
            <person name="Felis G.E."/>
            <person name="de Vos W.M."/>
            <person name="Barrangou R."/>
            <person name="Klaenhammer T.R."/>
            <person name="Caufield P.W."/>
            <person name="Cui Y."/>
            <person name="Zhang H."/>
            <person name="O'Toole P.W."/>
        </authorList>
    </citation>
    <scope>NUCLEOTIDE SEQUENCE [LARGE SCALE GENOMIC DNA]</scope>
    <source>
        <strain evidence="6 7">DSM 21115</strain>
    </source>
</reference>
<comment type="similarity">
    <text evidence="1">Belongs to the LysR transcriptional regulatory family.</text>
</comment>
<organism evidence="6 7">
    <name type="scientific">Lactiplantibacillus fabifermentans DSM 21115</name>
    <dbReference type="NCBI Taxonomy" id="1413187"/>
    <lineage>
        <taxon>Bacteria</taxon>
        <taxon>Bacillati</taxon>
        <taxon>Bacillota</taxon>
        <taxon>Bacilli</taxon>
        <taxon>Lactobacillales</taxon>
        <taxon>Lactobacillaceae</taxon>
        <taxon>Lactiplantibacillus</taxon>
    </lineage>
</organism>
<dbReference type="EMBL" id="AYGX02000102">
    <property type="protein sequence ID" value="KRO26851.1"/>
    <property type="molecule type" value="Genomic_DNA"/>
</dbReference>
<evidence type="ECO:0000313" key="7">
    <source>
        <dbReference type="Proteomes" id="UP000050920"/>
    </source>
</evidence>
<dbReference type="InterPro" id="IPR036388">
    <property type="entry name" value="WH-like_DNA-bd_sf"/>
</dbReference>
<keyword evidence="7" id="KW-1185">Reference proteome</keyword>